<keyword evidence="2" id="KW-1185">Reference proteome</keyword>
<evidence type="ECO:0000313" key="1">
    <source>
        <dbReference type="EMBL" id="SEH73165.1"/>
    </source>
</evidence>
<dbReference type="Proteomes" id="UP000199371">
    <property type="component" value="Unassembled WGS sequence"/>
</dbReference>
<sequence>MSQQKPVSLITKEQWAAIEKEMAGGWVSIRFSYQGHEIGVSRERKSESTTVLVVYIDGVIKGSWACRTDKKPDDMPEFLPQVWSKKTLSVYTPKKIAEIEKNFGKRDAKKYFPNLHAKTEIFLPYFSKASVLCRQFKKLEGLELTQALFLKTPETEPS</sequence>
<proteinExistence type="predicted"/>
<dbReference type="EMBL" id="FNXF01000003">
    <property type="protein sequence ID" value="SEH73165.1"/>
    <property type="molecule type" value="Genomic_DNA"/>
</dbReference>
<reference evidence="2" key="1">
    <citation type="submission" date="2016-10" db="EMBL/GenBank/DDBJ databases">
        <authorList>
            <person name="Varghese N."/>
            <person name="Submissions S."/>
        </authorList>
    </citation>
    <scope>NUCLEOTIDE SEQUENCE [LARGE SCALE GENOMIC DNA]</scope>
    <source>
        <strain evidence="2">DSM 17616</strain>
    </source>
</reference>
<protein>
    <submittedName>
        <fullName evidence="1">Uncharacterized protein</fullName>
    </submittedName>
</protein>
<dbReference type="AlphaFoldDB" id="A0A1H6KD65"/>
<organism evidence="1 2">
    <name type="scientific">Rheinheimera pacifica</name>
    <dbReference type="NCBI Taxonomy" id="173990"/>
    <lineage>
        <taxon>Bacteria</taxon>
        <taxon>Pseudomonadati</taxon>
        <taxon>Pseudomonadota</taxon>
        <taxon>Gammaproteobacteria</taxon>
        <taxon>Chromatiales</taxon>
        <taxon>Chromatiaceae</taxon>
        <taxon>Rheinheimera</taxon>
    </lineage>
</organism>
<dbReference type="STRING" id="173990.SAMN05660691_01094"/>
<dbReference type="OrthoDB" id="6690744at2"/>
<dbReference type="RefSeq" id="WP_092791081.1">
    <property type="nucleotide sequence ID" value="NZ_FNXF01000003.1"/>
</dbReference>
<gene>
    <name evidence="1" type="ORF">SAMN05660691_01094</name>
</gene>
<accession>A0A1H6KD65</accession>
<name>A0A1H6KD65_9GAMM</name>
<evidence type="ECO:0000313" key="2">
    <source>
        <dbReference type="Proteomes" id="UP000199371"/>
    </source>
</evidence>